<keyword evidence="10" id="KW-0496">Mitochondrion</keyword>
<dbReference type="InterPro" id="IPR018495">
    <property type="entry name" value="Succ_DH_cyt_bsu_CS"/>
</dbReference>
<proteinExistence type="predicted"/>
<dbReference type="GO" id="GO:0006099">
    <property type="term" value="P:tricarboxylic acid cycle"/>
    <property type="evidence" value="ECO:0007669"/>
    <property type="project" value="InterPro"/>
</dbReference>
<geneLocation type="mitochondrion" evidence="10"/>
<dbReference type="GeneID" id="38463808"/>
<dbReference type="InterPro" id="IPR014314">
    <property type="entry name" value="Succ_DH_cytb556"/>
</dbReference>
<dbReference type="InterPro" id="IPR034804">
    <property type="entry name" value="SQR/QFR_C/D"/>
</dbReference>
<dbReference type="PIRSF" id="PIRSF000178">
    <property type="entry name" value="SDH_cyt_b560"/>
    <property type="match status" value="1"/>
</dbReference>
<dbReference type="GO" id="GO:0016020">
    <property type="term" value="C:membrane"/>
    <property type="evidence" value="ECO:0007669"/>
    <property type="project" value="UniProtKB-SubCell"/>
</dbReference>
<comment type="cofactor">
    <cofactor evidence="8">
        <name>heme</name>
        <dbReference type="ChEBI" id="CHEBI:30413"/>
    </cofactor>
    <text evidence="8">The heme is bound between the two transmembrane subunits.</text>
</comment>
<feature type="transmembrane region" description="Helical" evidence="9">
    <location>
        <begin position="106"/>
        <end position="126"/>
    </location>
</feature>
<dbReference type="GO" id="GO:0046872">
    <property type="term" value="F:metal ion binding"/>
    <property type="evidence" value="ECO:0007669"/>
    <property type="project" value="UniProtKB-KW"/>
</dbReference>
<evidence type="ECO:0000256" key="5">
    <source>
        <dbReference type="ARBA" id="ARBA00022989"/>
    </source>
</evidence>
<dbReference type="PANTHER" id="PTHR10978">
    <property type="entry name" value="SUCCINATE DEHYDROGENASE CYTOCHROME B560 SUBUNIT"/>
    <property type="match status" value="1"/>
</dbReference>
<dbReference type="SUPFAM" id="SSF81343">
    <property type="entry name" value="Fumarate reductase respiratory complex transmembrane subunits"/>
    <property type="match status" value="1"/>
</dbReference>
<keyword evidence="6 8" id="KW-0408">Iron</keyword>
<evidence type="ECO:0000256" key="7">
    <source>
        <dbReference type="ARBA" id="ARBA00023136"/>
    </source>
</evidence>
<dbReference type="NCBIfam" id="TIGR02970">
    <property type="entry name" value="succ_dehyd_cytB"/>
    <property type="match status" value="1"/>
</dbReference>
<dbReference type="Pfam" id="PF01127">
    <property type="entry name" value="Sdh_cyt"/>
    <property type="match status" value="1"/>
</dbReference>
<keyword evidence="2 8" id="KW-0349">Heme</keyword>
<dbReference type="CDD" id="cd03499">
    <property type="entry name" value="SQR_TypeC_SdhC"/>
    <property type="match status" value="1"/>
</dbReference>
<evidence type="ECO:0000313" key="10">
    <source>
        <dbReference type="EMBL" id="AYR06642.1"/>
    </source>
</evidence>
<evidence type="ECO:0000256" key="9">
    <source>
        <dbReference type="SAM" id="Phobius"/>
    </source>
</evidence>
<dbReference type="RefSeq" id="YP_009541972.1">
    <property type="nucleotide sequence ID" value="NC_039979.1"/>
</dbReference>
<name>A0A3G3MIH6_9FLOR</name>
<dbReference type="InterPro" id="IPR000701">
    <property type="entry name" value="SuccDH_FuR_B_TM-su"/>
</dbReference>
<feature type="binding site" description="axial binding residue" evidence="8">
    <location>
        <position position="83"/>
    </location>
    <ligand>
        <name>heme</name>
        <dbReference type="ChEBI" id="CHEBI:30413"/>
        <note>ligand shared with second transmembrane subunit</note>
    </ligand>
    <ligandPart>
        <name>Fe</name>
        <dbReference type="ChEBI" id="CHEBI:18248"/>
    </ligandPart>
</feature>
<comment type="subcellular location">
    <subcellularLocation>
        <location evidence="1">Membrane</location>
        <topology evidence="1">Multi-pass membrane protein</topology>
    </subcellularLocation>
</comment>
<keyword evidence="7 9" id="KW-0472">Membrane</keyword>
<keyword evidence="4 8" id="KW-0479">Metal-binding</keyword>
<evidence type="ECO:0000256" key="4">
    <source>
        <dbReference type="ARBA" id="ARBA00022723"/>
    </source>
</evidence>
<evidence type="ECO:0000256" key="8">
    <source>
        <dbReference type="PIRSR" id="PIRSR000178-1"/>
    </source>
</evidence>
<dbReference type="EMBL" id="MH281623">
    <property type="protein sequence ID" value="AYR06642.1"/>
    <property type="molecule type" value="Genomic_DNA"/>
</dbReference>
<sequence>MFFKNRPLSPHLSIYTSQFTSIYSIWHRITGISLIFFIYFTILIFKLSSFLILNYNVFLILPKIYLWFQNCIFLNIALFFLYHLFNGLRHLFWDLGFNLFVKNLKYTSKISTLILLIFILSTLLKITL</sequence>
<reference evidence="10" key="1">
    <citation type="journal article" date="2018" name="Genome Biol. Evol.">
        <title>Mitochondrial and Plastid Genomes from Coralline Red Algae Provide Insights into the Incongruent Evolutionary Histories of Organelles.</title>
        <authorList>
            <person name="Lee J."/>
            <person name="Song H.J."/>
            <person name="In Park S."/>
            <person name="Lee Y.M."/>
            <person name="Jeong S.Y."/>
            <person name="Oh Cho T."/>
            <person name="Kim J.H."/>
            <person name="Choi H.G."/>
            <person name="Choi C.G."/>
            <person name="Nelson W.A."/>
            <person name="Fredericq S."/>
            <person name="Bhattacharya D."/>
            <person name="Su Yoon H."/>
        </authorList>
    </citation>
    <scope>NUCLEOTIDE SEQUENCE</scope>
</reference>
<gene>
    <name evidence="10" type="primary">sdh3</name>
</gene>
<evidence type="ECO:0000256" key="1">
    <source>
        <dbReference type="ARBA" id="ARBA00004141"/>
    </source>
</evidence>
<dbReference type="PROSITE" id="PS01001">
    <property type="entry name" value="SDH_CYT_2"/>
    <property type="match status" value="1"/>
</dbReference>
<evidence type="ECO:0000256" key="3">
    <source>
        <dbReference type="ARBA" id="ARBA00022692"/>
    </source>
</evidence>
<evidence type="ECO:0000256" key="2">
    <source>
        <dbReference type="ARBA" id="ARBA00022617"/>
    </source>
</evidence>
<dbReference type="GO" id="GO:0009055">
    <property type="term" value="F:electron transfer activity"/>
    <property type="evidence" value="ECO:0007669"/>
    <property type="project" value="InterPro"/>
</dbReference>
<feature type="transmembrane region" description="Helical" evidence="9">
    <location>
        <begin position="64"/>
        <end position="85"/>
    </location>
</feature>
<dbReference type="Gene3D" id="1.20.1300.10">
    <property type="entry name" value="Fumarate reductase/succinate dehydrogenase, transmembrane subunit"/>
    <property type="match status" value="1"/>
</dbReference>
<evidence type="ECO:0000256" key="6">
    <source>
        <dbReference type="ARBA" id="ARBA00023004"/>
    </source>
</evidence>
<dbReference type="AlphaFoldDB" id="A0A3G3MIH6"/>
<dbReference type="PANTHER" id="PTHR10978:SF5">
    <property type="entry name" value="SUCCINATE DEHYDROGENASE CYTOCHROME B560 SUBUNIT, MITOCHONDRIAL"/>
    <property type="match status" value="1"/>
</dbReference>
<accession>A0A3G3MIH6</accession>
<keyword evidence="3 9" id="KW-0812">Transmembrane</keyword>
<organism evidence="10">
    <name type="scientific">Synarthrophyton chejuense</name>
    <dbReference type="NCBI Taxonomy" id="2485825"/>
    <lineage>
        <taxon>Eukaryota</taxon>
        <taxon>Rhodophyta</taxon>
        <taxon>Florideophyceae</taxon>
        <taxon>Corallinophycidae</taxon>
        <taxon>Hapalidiales</taxon>
        <taxon>Hapalidiaceae</taxon>
        <taxon>Melobesioideae</taxon>
        <taxon>Synarthrophyton</taxon>
    </lineage>
</organism>
<keyword evidence="5 9" id="KW-1133">Transmembrane helix</keyword>
<protein>
    <submittedName>
        <fullName evidence="10">Succinate:cytochrome c oxidoreductase subunit 3</fullName>
    </submittedName>
</protein>
<feature type="transmembrane region" description="Helical" evidence="9">
    <location>
        <begin position="34"/>
        <end position="58"/>
    </location>
</feature>